<dbReference type="AlphaFoldDB" id="R2QQE3"/>
<dbReference type="Pfam" id="PF19807">
    <property type="entry name" value="DUF6290"/>
    <property type="match status" value="1"/>
</dbReference>
<dbReference type="STRING" id="160454.RV10_GL004375"/>
<protein>
    <recommendedName>
        <fullName evidence="3">Antitoxin</fullName>
    </recommendedName>
</protein>
<accession>R2QQE3</accession>
<keyword evidence="2" id="KW-1185">Reference proteome</keyword>
<evidence type="ECO:0000313" key="1">
    <source>
        <dbReference type="EMBL" id="EOH97423.1"/>
    </source>
</evidence>
<gene>
    <name evidence="1" type="ORF">UAU_00091</name>
</gene>
<organism evidence="1 2">
    <name type="scientific">Enterococcus pallens ATCC BAA-351</name>
    <dbReference type="NCBI Taxonomy" id="1158607"/>
    <lineage>
        <taxon>Bacteria</taxon>
        <taxon>Bacillati</taxon>
        <taxon>Bacillota</taxon>
        <taxon>Bacilli</taxon>
        <taxon>Lactobacillales</taxon>
        <taxon>Enterococcaceae</taxon>
        <taxon>Enterococcus</taxon>
    </lineage>
</organism>
<dbReference type="EMBL" id="AJAQ01000001">
    <property type="protein sequence ID" value="EOH97423.1"/>
    <property type="molecule type" value="Genomic_DNA"/>
</dbReference>
<dbReference type="NCBIfam" id="NF046040">
    <property type="entry name" value="RelB_antitoxin"/>
    <property type="match status" value="1"/>
</dbReference>
<name>R2QQE3_9ENTE</name>
<evidence type="ECO:0008006" key="3">
    <source>
        <dbReference type="Google" id="ProtNLM"/>
    </source>
</evidence>
<dbReference type="HOGENOM" id="CLU_155311_0_0_9"/>
<dbReference type="eggNOG" id="ENOG5030W26">
    <property type="taxonomic scope" value="Bacteria"/>
</dbReference>
<evidence type="ECO:0000313" key="2">
    <source>
        <dbReference type="Proteomes" id="UP000013782"/>
    </source>
</evidence>
<dbReference type="PATRIC" id="fig|1158607.3.peg.92"/>
<reference evidence="1 2" key="1">
    <citation type="submission" date="2013-02" db="EMBL/GenBank/DDBJ databases">
        <title>The Genome Sequence of Enterococcus pallens BAA-351.</title>
        <authorList>
            <consortium name="The Broad Institute Genome Sequencing Platform"/>
            <consortium name="The Broad Institute Genome Sequencing Center for Infectious Disease"/>
            <person name="Earl A.M."/>
            <person name="Gilmore M.S."/>
            <person name="Lebreton F."/>
            <person name="Walker B."/>
            <person name="Young S.K."/>
            <person name="Zeng Q."/>
            <person name="Gargeya S."/>
            <person name="Fitzgerald M."/>
            <person name="Haas B."/>
            <person name="Abouelleil A."/>
            <person name="Alvarado L."/>
            <person name="Arachchi H.M."/>
            <person name="Berlin A.M."/>
            <person name="Chapman S.B."/>
            <person name="Dewar J."/>
            <person name="Goldberg J."/>
            <person name="Griggs A."/>
            <person name="Gujja S."/>
            <person name="Hansen M."/>
            <person name="Howarth C."/>
            <person name="Imamovic A."/>
            <person name="Larimer J."/>
            <person name="McCowan C."/>
            <person name="Murphy C."/>
            <person name="Neiman D."/>
            <person name="Pearson M."/>
            <person name="Priest M."/>
            <person name="Roberts A."/>
            <person name="Saif S."/>
            <person name="Shea T."/>
            <person name="Sisk P."/>
            <person name="Sykes S."/>
            <person name="Wortman J."/>
            <person name="Nusbaum C."/>
            <person name="Birren B."/>
        </authorList>
    </citation>
    <scope>NUCLEOTIDE SEQUENCE [LARGE SCALE GENOMIC DNA]</scope>
    <source>
        <strain evidence="1 2">ATCC BAA-351</strain>
    </source>
</reference>
<comment type="caution">
    <text evidence="1">The sequence shown here is derived from an EMBL/GenBank/DDBJ whole genome shotgun (WGS) entry which is preliminary data.</text>
</comment>
<dbReference type="InterPro" id="IPR046257">
    <property type="entry name" value="DUF6290"/>
</dbReference>
<proteinExistence type="predicted"/>
<sequence>MFYGRVKEKKGTGKMAIIAIEVSDSEKEWLQYMAEFYGLSLSELMKQYSMEQLEDAYDQQLAEIAHKQWLEAGKETVSLAEVLAEFGGLE</sequence>
<dbReference type="Proteomes" id="UP000013782">
    <property type="component" value="Unassembled WGS sequence"/>
</dbReference>